<sequence>MAAIPQTYKLYRRTPITPGNNTNLTIVQNTEPTLPHAGLSAHDVLIKIHAVSLNYRDLAILKGTYPLPSDPNGVPLSDAAAEVVKIGSAVSRFAVGDYVSLTMNTKNLTGKEDDGFAAPGSDVEGVLREYAIYPEGYLVRLPKHLSWEEAAGMACVGVTAWKSLLLPDTADQGKTVLIQGTGGVSIFTLLLSLAAGFTPIITSSSDAKLEQVKGLGPPGKVLGYNYKAQPDQVQAVSELTNGKGVDIVINNVGTASVIQDINSLVEREGTVSLVGYLEGLNATWKHEELVHLIRKAANLKGIFTGSRDEFQELNNFLEERNVSLKGLVDDRIFSFDEAKEALEYLESGKHVGKVVIKVTA</sequence>
<evidence type="ECO:0000313" key="3">
    <source>
        <dbReference type="Proteomes" id="UP001302126"/>
    </source>
</evidence>
<name>A0AAN7AJP4_9PEZI</name>
<gene>
    <name evidence="2" type="ORF">QBC35DRAFT_383455</name>
</gene>
<dbReference type="PANTHER" id="PTHR45033">
    <property type="match status" value="1"/>
</dbReference>
<dbReference type="Gene3D" id="3.40.50.720">
    <property type="entry name" value="NAD(P)-binding Rossmann-like Domain"/>
    <property type="match status" value="1"/>
</dbReference>
<dbReference type="SUPFAM" id="SSF50129">
    <property type="entry name" value="GroES-like"/>
    <property type="match status" value="1"/>
</dbReference>
<evidence type="ECO:0000259" key="1">
    <source>
        <dbReference type="SMART" id="SM00829"/>
    </source>
</evidence>
<organism evidence="2 3">
    <name type="scientific">Podospora australis</name>
    <dbReference type="NCBI Taxonomy" id="1536484"/>
    <lineage>
        <taxon>Eukaryota</taxon>
        <taxon>Fungi</taxon>
        <taxon>Dikarya</taxon>
        <taxon>Ascomycota</taxon>
        <taxon>Pezizomycotina</taxon>
        <taxon>Sordariomycetes</taxon>
        <taxon>Sordariomycetidae</taxon>
        <taxon>Sordariales</taxon>
        <taxon>Podosporaceae</taxon>
        <taxon>Podospora</taxon>
    </lineage>
</organism>
<accession>A0AAN7AJP4</accession>
<keyword evidence="3" id="KW-1185">Reference proteome</keyword>
<dbReference type="SUPFAM" id="SSF51735">
    <property type="entry name" value="NAD(P)-binding Rossmann-fold domains"/>
    <property type="match status" value="1"/>
</dbReference>
<reference evidence="2" key="2">
    <citation type="submission" date="2023-05" db="EMBL/GenBank/DDBJ databases">
        <authorList>
            <consortium name="Lawrence Berkeley National Laboratory"/>
            <person name="Steindorff A."/>
            <person name="Hensen N."/>
            <person name="Bonometti L."/>
            <person name="Westerberg I."/>
            <person name="Brannstrom I.O."/>
            <person name="Guillou S."/>
            <person name="Cros-Aarteil S."/>
            <person name="Calhoun S."/>
            <person name="Haridas S."/>
            <person name="Kuo A."/>
            <person name="Mondo S."/>
            <person name="Pangilinan J."/>
            <person name="Riley R."/>
            <person name="Labutti K."/>
            <person name="Andreopoulos B."/>
            <person name="Lipzen A."/>
            <person name="Chen C."/>
            <person name="Yanf M."/>
            <person name="Daum C."/>
            <person name="Ng V."/>
            <person name="Clum A."/>
            <person name="Ohm R."/>
            <person name="Martin F."/>
            <person name="Silar P."/>
            <person name="Natvig D."/>
            <person name="Lalanne C."/>
            <person name="Gautier V."/>
            <person name="Ament-Velasquez S.L."/>
            <person name="Kruys A."/>
            <person name="Hutchinson M.I."/>
            <person name="Powell A.J."/>
            <person name="Barry K."/>
            <person name="Miller A.N."/>
            <person name="Grigoriev I.V."/>
            <person name="Debuchy R."/>
            <person name="Gladieux P."/>
            <person name="Thoren M.H."/>
            <person name="Johannesson H."/>
        </authorList>
    </citation>
    <scope>NUCLEOTIDE SEQUENCE</scope>
    <source>
        <strain evidence="2">PSN309</strain>
    </source>
</reference>
<dbReference type="CDD" id="cd08276">
    <property type="entry name" value="MDR7"/>
    <property type="match status" value="1"/>
</dbReference>
<reference evidence="2" key="1">
    <citation type="journal article" date="2023" name="Mol. Phylogenet. Evol.">
        <title>Genome-scale phylogeny and comparative genomics of the fungal order Sordariales.</title>
        <authorList>
            <person name="Hensen N."/>
            <person name="Bonometti L."/>
            <person name="Westerberg I."/>
            <person name="Brannstrom I.O."/>
            <person name="Guillou S."/>
            <person name="Cros-Aarteil S."/>
            <person name="Calhoun S."/>
            <person name="Haridas S."/>
            <person name="Kuo A."/>
            <person name="Mondo S."/>
            <person name="Pangilinan J."/>
            <person name="Riley R."/>
            <person name="LaButti K."/>
            <person name="Andreopoulos B."/>
            <person name="Lipzen A."/>
            <person name="Chen C."/>
            <person name="Yan M."/>
            <person name="Daum C."/>
            <person name="Ng V."/>
            <person name="Clum A."/>
            <person name="Steindorff A."/>
            <person name="Ohm R.A."/>
            <person name="Martin F."/>
            <person name="Silar P."/>
            <person name="Natvig D.O."/>
            <person name="Lalanne C."/>
            <person name="Gautier V."/>
            <person name="Ament-Velasquez S.L."/>
            <person name="Kruys A."/>
            <person name="Hutchinson M.I."/>
            <person name="Powell A.J."/>
            <person name="Barry K."/>
            <person name="Miller A.N."/>
            <person name="Grigoriev I.V."/>
            <person name="Debuchy R."/>
            <person name="Gladieux P."/>
            <person name="Hiltunen Thoren M."/>
            <person name="Johannesson H."/>
        </authorList>
    </citation>
    <scope>NUCLEOTIDE SEQUENCE</scope>
    <source>
        <strain evidence="2">PSN309</strain>
    </source>
</reference>
<evidence type="ECO:0000313" key="2">
    <source>
        <dbReference type="EMBL" id="KAK4188080.1"/>
    </source>
</evidence>
<dbReference type="EMBL" id="MU864393">
    <property type="protein sequence ID" value="KAK4188080.1"/>
    <property type="molecule type" value="Genomic_DNA"/>
</dbReference>
<proteinExistence type="predicted"/>
<dbReference type="InterPro" id="IPR013154">
    <property type="entry name" value="ADH-like_N"/>
</dbReference>
<dbReference type="Proteomes" id="UP001302126">
    <property type="component" value="Unassembled WGS sequence"/>
</dbReference>
<dbReference type="AlphaFoldDB" id="A0AAN7AJP4"/>
<dbReference type="GO" id="GO:0016491">
    <property type="term" value="F:oxidoreductase activity"/>
    <property type="evidence" value="ECO:0007669"/>
    <property type="project" value="InterPro"/>
</dbReference>
<dbReference type="Pfam" id="PF08240">
    <property type="entry name" value="ADH_N"/>
    <property type="match status" value="1"/>
</dbReference>
<dbReference type="SMART" id="SM00829">
    <property type="entry name" value="PKS_ER"/>
    <property type="match status" value="1"/>
</dbReference>
<protein>
    <recommendedName>
        <fullName evidence="1">Enoyl reductase (ER) domain-containing protein</fullName>
    </recommendedName>
</protein>
<comment type="caution">
    <text evidence="2">The sequence shown here is derived from an EMBL/GenBank/DDBJ whole genome shotgun (WGS) entry which is preliminary data.</text>
</comment>
<dbReference type="Gene3D" id="3.90.180.10">
    <property type="entry name" value="Medium-chain alcohol dehydrogenases, catalytic domain"/>
    <property type="match status" value="1"/>
</dbReference>
<dbReference type="InterPro" id="IPR013149">
    <property type="entry name" value="ADH-like_C"/>
</dbReference>
<dbReference type="InterPro" id="IPR052711">
    <property type="entry name" value="Zinc_ADH-like"/>
</dbReference>
<dbReference type="PANTHER" id="PTHR45033:SF1">
    <property type="entry name" value="OXIDOREDUCTASE (EUROFUNG)"/>
    <property type="match status" value="1"/>
</dbReference>
<feature type="domain" description="Enoyl reductase (ER)" evidence="1">
    <location>
        <begin position="19"/>
        <end position="356"/>
    </location>
</feature>
<dbReference type="InterPro" id="IPR020843">
    <property type="entry name" value="ER"/>
</dbReference>
<dbReference type="InterPro" id="IPR036291">
    <property type="entry name" value="NAD(P)-bd_dom_sf"/>
</dbReference>
<dbReference type="Pfam" id="PF00107">
    <property type="entry name" value="ADH_zinc_N"/>
    <property type="match status" value="1"/>
</dbReference>
<dbReference type="InterPro" id="IPR011032">
    <property type="entry name" value="GroES-like_sf"/>
</dbReference>